<organism evidence="2 3">
    <name type="scientific">Phialocephala subalpina</name>
    <dbReference type="NCBI Taxonomy" id="576137"/>
    <lineage>
        <taxon>Eukaryota</taxon>
        <taxon>Fungi</taxon>
        <taxon>Dikarya</taxon>
        <taxon>Ascomycota</taxon>
        <taxon>Pezizomycotina</taxon>
        <taxon>Leotiomycetes</taxon>
        <taxon>Helotiales</taxon>
        <taxon>Mollisiaceae</taxon>
        <taxon>Phialocephala</taxon>
        <taxon>Phialocephala fortinii species complex</taxon>
    </lineage>
</organism>
<feature type="domain" description="NAD(P)-binding" evidence="1">
    <location>
        <begin position="7"/>
        <end position="171"/>
    </location>
</feature>
<dbReference type="AlphaFoldDB" id="A0A1L7WYY6"/>
<dbReference type="InterPro" id="IPR051606">
    <property type="entry name" value="Polyketide_Oxido-like"/>
</dbReference>
<dbReference type="Pfam" id="PF13460">
    <property type="entry name" value="NAD_binding_10"/>
    <property type="match status" value="1"/>
</dbReference>
<dbReference type="SUPFAM" id="SSF51735">
    <property type="entry name" value="NAD(P)-binding Rossmann-fold domains"/>
    <property type="match status" value="1"/>
</dbReference>
<dbReference type="Proteomes" id="UP000184330">
    <property type="component" value="Unassembled WGS sequence"/>
</dbReference>
<dbReference type="InterPro" id="IPR036291">
    <property type="entry name" value="NAD(P)-bd_dom_sf"/>
</dbReference>
<dbReference type="Gene3D" id="3.40.50.720">
    <property type="entry name" value="NAD(P)-binding Rossmann-like Domain"/>
    <property type="match status" value="1"/>
</dbReference>
<evidence type="ECO:0000259" key="1">
    <source>
        <dbReference type="Pfam" id="PF13460"/>
    </source>
</evidence>
<dbReference type="PANTHER" id="PTHR43355">
    <property type="entry name" value="FLAVIN REDUCTASE (NADPH)"/>
    <property type="match status" value="1"/>
</dbReference>
<evidence type="ECO:0000313" key="3">
    <source>
        <dbReference type="Proteomes" id="UP000184330"/>
    </source>
</evidence>
<protein>
    <recommendedName>
        <fullName evidence="1">NAD(P)-binding domain-containing protein</fullName>
    </recommendedName>
</protein>
<sequence>MRILLLGATGNLGTRLVPALLAHNHVITILIRTSSLSKLPTLFSPSLLPQISVIAEGDATNVADIKKAIVENGIEGIVNVAGTQVKKGEFLLPKIAKAVTSAAVEVGHERGKSLRVWITAGLGIMKYPGTGWEIQDFMPKFAAVQHDATRTVVEAIPTTDLRWSLLAIAMMYPIDPKQGIFEPIEKIEPHGLLVSAGSPPGWRDHWLGRLWWIGPYLNVWRAALGDYGTHYENVADFLAEDMEWGGDERVGKRVALKEHWGKKDI</sequence>
<gene>
    <name evidence="2" type="ORF">PAC_07850</name>
</gene>
<proteinExistence type="predicted"/>
<dbReference type="STRING" id="576137.A0A1L7WYY6"/>
<dbReference type="GO" id="GO:0016646">
    <property type="term" value="F:oxidoreductase activity, acting on the CH-NH group of donors, NAD or NADP as acceptor"/>
    <property type="evidence" value="ECO:0007669"/>
    <property type="project" value="TreeGrafter"/>
</dbReference>
<evidence type="ECO:0000313" key="2">
    <source>
        <dbReference type="EMBL" id="CZR57960.1"/>
    </source>
</evidence>
<name>A0A1L7WYY6_9HELO</name>
<keyword evidence="3" id="KW-1185">Reference proteome</keyword>
<dbReference type="EMBL" id="FJOG01000011">
    <property type="protein sequence ID" value="CZR57960.1"/>
    <property type="molecule type" value="Genomic_DNA"/>
</dbReference>
<dbReference type="InterPro" id="IPR016040">
    <property type="entry name" value="NAD(P)-bd_dom"/>
</dbReference>
<dbReference type="PANTHER" id="PTHR43355:SF7">
    <property type="entry name" value="NAD(P)-BINDING DOMAIN-CONTAINING PROTEIN"/>
    <property type="match status" value="1"/>
</dbReference>
<dbReference type="OrthoDB" id="10254221at2759"/>
<accession>A0A1L7WYY6</accession>
<reference evidence="2 3" key="1">
    <citation type="submission" date="2016-03" db="EMBL/GenBank/DDBJ databases">
        <authorList>
            <person name="Ploux O."/>
        </authorList>
    </citation>
    <scope>NUCLEOTIDE SEQUENCE [LARGE SCALE GENOMIC DNA]</scope>
    <source>
        <strain evidence="2 3">UAMH 11012</strain>
    </source>
</reference>